<proteinExistence type="predicted"/>
<feature type="region of interest" description="Disordered" evidence="1">
    <location>
        <begin position="66"/>
        <end position="85"/>
    </location>
</feature>
<dbReference type="Proteomes" id="UP000253664">
    <property type="component" value="Unassembled WGS sequence"/>
</dbReference>
<dbReference type="AlphaFoldDB" id="A0A367LAQ5"/>
<accession>A0A367LAQ5</accession>
<reference evidence="3 4" key="1">
    <citation type="journal article" date="2015" name="BMC Genomics">
        <title>Insights from the genome of Ophiocordyceps polyrhachis-furcata to pathogenicity and host specificity in insect fungi.</title>
        <authorList>
            <person name="Wichadakul D."/>
            <person name="Kobmoo N."/>
            <person name="Ingsriswang S."/>
            <person name="Tangphatsornruang S."/>
            <person name="Chantasingh D."/>
            <person name="Luangsa-ard J.J."/>
            <person name="Eurwilaichitr L."/>
        </authorList>
    </citation>
    <scope>NUCLEOTIDE SEQUENCE [LARGE SCALE GENOMIC DNA]</scope>
    <source>
        <strain evidence="3 4">BCC 54312</strain>
    </source>
</reference>
<keyword evidence="2" id="KW-0812">Transmembrane</keyword>
<dbReference type="OrthoDB" id="203796at2759"/>
<protein>
    <submittedName>
        <fullName evidence="3">Uncharacterized protein</fullName>
    </submittedName>
</protein>
<sequence>MSSHDDFSAIGPVNPLLPRGTEPLVVPFGHDSDATTAYYLDSRLDYDPDFLADHIRRLAVIPPRPSVRLRGTHRQRRQRSGDKSHLSGDDVVVDFDIRIDLTHLLYSDIRRQQSWRALVTAGNFEKVRRGTVFPDRAPGFGGAPCPGAVEEQLDGVPGLERWCHRYCASSSPLRCFSLQRRIVGWDWDLIRRRLEALVRATNYRGHAVVSFPVGNTRADMYNDCRTNRYRLTGWICFVFYATLLFVLSWPWLFFRTRRWETVAAEWYVSRPTSVPGRREYAAGVSEESWYNLWAPAIQRALLERRDGQLDQADLERARGQTVATGPGGSVREGVQTAMGVVNRSFGWGGDEC</sequence>
<evidence type="ECO:0000256" key="1">
    <source>
        <dbReference type="SAM" id="MobiDB-lite"/>
    </source>
</evidence>
<evidence type="ECO:0000256" key="2">
    <source>
        <dbReference type="SAM" id="Phobius"/>
    </source>
</evidence>
<dbReference type="PANTHER" id="PTHR37848:SF1">
    <property type="entry name" value="SUN DOMAIN-CONTAINING PROTEIN"/>
    <property type="match status" value="1"/>
</dbReference>
<evidence type="ECO:0000313" key="4">
    <source>
        <dbReference type="Proteomes" id="UP000253664"/>
    </source>
</evidence>
<keyword evidence="4" id="KW-1185">Reference proteome</keyword>
<gene>
    <name evidence="3" type="ORF">L249_7696</name>
</gene>
<dbReference type="PANTHER" id="PTHR37848">
    <property type="entry name" value="EXPRESSED PROTEIN"/>
    <property type="match status" value="1"/>
</dbReference>
<dbReference type="EMBL" id="LKCN02000010">
    <property type="protein sequence ID" value="RCI11496.1"/>
    <property type="molecule type" value="Genomic_DNA"/>
</dbReference>
<comment type="caution">
    <text evidence="3">The sequence shown here is derived from an EMBL/GenBank/DDBJ whole genome shotgun (WGS) entry which is preliminary data.</text>
</comment>
<evidence type="ECO:0000313" key="3">
    <source>
        <dbReference type="EMBL" id="RCI11496.1"/>
    </source>
</evidence>
<feature type="transmembrane region" description="Helical" evidence="2">
    <location>
        <begin position="231"/>
        <end position="254"/>
    </location>
</feature>
<keyword evidence="2" id="KW-1133">Transmembrane helix</keyword>
<keyword evidence="2" id="KW-0472">Membrane</keyword>
<organism evidence="3 4">
    <name type="scientific">Ophiocordyceps polyrhachis-furcata BCC 54312</name>
    <dbReference type="NCBI Taxonomy" id="1330021"/>
    <lineage>
        <taxon>Eukaryota</taxon>
        <taxon>Fungi</taxon>
        <taxon>Dikarya</taxon>
        <taxon>Ascomycota</taxon>
        <taxon>Pezizomycotina</taxon>
        <taxon>Sordariomycetes</taxon>
        <taxon>Hypocreomycetidae</taxon>
        <taxon>Hypocreales</taxon>
        <taxon>Ophiocordycipitaceae</taxon>
        <taxon>Ophiocordyceps</taxon>
    </lineage>
</organism>
<name>A0A367LAQ5_9HYPO</name>